<proteinExistence type="predicted"/>
<reference evidence="2" key="1">
    <citation type="journal article" date="2023" name="Front. Plant Sci.">
        <title>Chromosomal-level genome assembly of Melastoma candidum provides insights into trichome evolution.</title>
        <authorList>
            <person name="Zhong Y."/>
            <person name="Wu W."/>
            <person name="Sun C."/>
            <person name="Zou P."/>
            <person name="Liu Y."/>
            <person name="Dai S."/>
            <person name="Zhou R."/>
        </authorList>
    </citation>
    <scope>NUCLEOTIDE SEQUENCE [LARGE SCALE GENOMIC DNA]</scope>
</reference>
<gene>
    <name evidence="1" type="ORF">MLD38_024572</name>
</gene>
<comment type="caution">
    <text evidence="1">The sequence shown here is derived from an EMBL/GenBank/DDBJ whole genome shotgun (WGS) entry which is preliminary data.</text>
</comment>
<organism evidence="1 2">
    <name type="scientific">Melastoma candidum</name>
    <dbReference type="NCBI Taxonomy" id="119954"/>
    <lineage>
        <taxon>Eukaryota</taxon>
        <taxon>Viridiplantae</taxon>
        <taxon>Streptophyta</taxon>
        <taxon>Embryophyta</taxon>
        <taxon>Tracheophyta</taxon>
        <taxon>Spermatophyta</taxon>
        <taxon>Magnoliopsida</taxon>
        <taxon>eudicotyledons</taxon>
        <taxon>Gunneridae</taxon>
        <taxon>Pentapetalae</taxon>
        <taxon>rosids</taxon>
        <taxon>malvids</taxon>
        <taxon>Myrtales</taxon>
        <taxon>Melastomataceae</taxon>
        <taxon>Melastomatoideae</taxon>
        <taxon>Melastomateae</taxon>
        <taxon>Melastoma</taxon>
    </lineage>
</organism>
<dbReference type="EMBL" id="CM042886">
    <property type="protein sequence ID" value="KAI4339655.1"/>
    <property type="molecule type" value="Genomic_DNA"/>
</dbReference>
<dbReference type="Proteomes" id="UP001057402">
    <property type="component" value="Chromosome 7"/>
</dbReference>
<keyword evidence="2" id="KW-1185">Reference proteome</keyword>
<protein>
    <submittedName>
        <fullName evidence="1">Uncharacterized protein</fullName>
    </submittedName>
</protein>
<accession>A0ACB9NSQ5</accession>
<name>A0ACB9NSQ5_9MYRT</name>
<evidence type="ECO:0000313" key="1">
    <source>
        <dbReference type="EMBL" id="KAI4339655.1"/>
    </source>
</evidence>
<evidence type="ECO:0000313" key="2">
    <source>
        <dbReference type="Proteomes" id="UP001057402"/>
    </source>
</evidence>
<sequence length="116" mass="13077">MQICSLDPQSRTTIKFKGMLLDLQRKWELINHLYYSKNQKETNKYSSSGGFYGASPHTILPELTYSSLNRSWTVDIYLVAFTSTASSPAVPNSLSQWTKVISTPLSGIMNDILCFC</sequence>